<dbReference type="InterPro" id="IPR011330">
    <property type="entry name" value="Glyco_hydro/deAcase_b/a-brl"/>
</dbReference>
<dbReference type="EMBL" id="RWGW01000010">
    <property type="protein sequence ID" value="RSK32666.1"/>
    <property type="molecule type" value="Genomic_DNA"/>
</dbReference>
<dbReference type="InterPro" id="IPR050248">
    <property type="entry name" value="Polysacc_deacetylase_ArnD"/>
</dbReference>
<reference evidence="4 5" key="1">
    <citation type="submission" date="2016-10" db="EMBL/GenBank/DDBJ databases">
        <authorList>
            <person name="de Groot N.N."/>
        </authorList>
    </citation>
    <scope>NUCLEOTIDE SEQUENCE [LARGE SCALE GENOMIC DNA]</scope>
    <source>
        <strain evidence="4 5">CGMCC 1.6762</strain>
    </source>
</reference>
<dbReference type="GO" id="GO:0016020">
    <property type="term" value="C:membrane"/>
    <property type="evidence" value="ECO:0007669"/>
    <property type="project" value="TreeGrafter"/>
</dbReference>
<evidence type="ECO:0000313" key="5">
    <source>
        <dbReference type="Proteomes" id="UP000198823"/>
    </source>
</evidence>
<dbReference type="Proteomes" id="UP000272481">
    <property type="component" value="Unassembled WGS sequence"/>
</dbReference>
<feature type="domain" description="NodB homology" evidence="2">
    <location>
        <begin position="69"/>
        <end position="250"/>
    </location>
</feature>
<evidence type="ECO:0000313" key="4">
    <source>
        <dbReference type="EMBL" id="SDE24478.1"/>
    </source>
</evidence>
<dbReference type="GO" id="GO:0016810">
    <property type="term" value="F:hydrolase activity, acting on carbon-nitrogen (but not peptide) bonds"/>
    <property type="evidence" value="ECO:0007669"/>
    <property type="project" value="InterPro"/>
</dbReference>
<proteinExistence type="predicted"/>
<evidence type="ECO:0000313" key="6">
    <source>
        <dbReference type="Proteomes" id="UP000272481"/>
    </source>
</evidence>
<gene>
    <name evidence="3" type="ORF">EJA12_07525</name>
    <name evidence="4" type="ORF">SAMN04488126_105142</name>
</gene>
<dbReference type="PANTHER" id="PTHR10587:SF78">
    <property type="entry name" value="PEPTIDOGLYCAN-N-ACETYLMURAMIC ACID DEACETYLASE PDAA"/>
    <property type="match status" value="1"/>
</dbReference>
<dbReference type="EMBL" id="FNAR01000005">
    <property type="protein sequence ID" value="SDE24478.1"/>
    <property type="molecule type" value="Genomic_DNA"/>
</dbReference>
<keyword evidence="6" id="KW-1185">Reference proteome</keyword>
<reference evidence="3 6" key="2">
    <citation type="submission" date="2018-12" db="EMBL/GenBank/DDBJ databases">
        <title>Comparitive functional genomics of dry heat resistant strains isolated from the viking spacecraft.</title>
        <authorList>
            <person name="Seuylemezian A."/>
            <person name="Vaishampayan P."/>
        </authorList>
    </citation>
    <scope>NUCLEOTIDE SEQUENCE [LARGE SCALE GENOMIC DNA]</scope>
    <source>
        <strain evidence="3 6">M6-11</strain>
    </source>
</reference>
<dbReference type="RefSeq" id="WP_092095743.1">
    <property type="nucleotide sequence ID" value="NZ_FNAR01000005.1"/>
</dbReference>
<feature type="signal peptide" evidence="1">
    <location>
        <begin position="1"/>
        <end position="29"/>
    </location>
</feature>
<organism evidence="4 5">
    <name type="scientific">Bhargavaea beijingensis</name>
    <dbReference type="NCBI Taxonomy" id="426756"/>
    <lineage>
        <taxon>Bacteria</taxon>
        <taxon>Bacillati</taxon>
        <taxon>Bacillota</taxon>
        <taxon>Bacilli</taxon>
        <taxon>Bacillales</taxon>
        <taxon>Caryophanaceae</taxon>
        <taxon>Bhargavaea</taxon>
    </lineage>
</organism>
<evidence type="ECO:0000256" key="1">
    <source>
        <dbReference type="SAM" id="SignalP"/>
    </source>
</evidence>
<dbReference type="PROSITE" id="PS51677">
    <property type="entry name" value="NODB"/>
    <property type="match status" value="1"/>
</dbReference>
<dbReference type="AlphaFoldDB" id="A0A1G7BBH0"/>
<name>A0A1G7BBH0_9BACL</name>
<keyword evidence="1" id="KW-0732">Signal</keyword>
<dbReference type="Proteomes" id="UP000198823">
    <property type="component" value="Unassembled WGS sequence"/>
</dbReference>
<evidence type="ECO:0000259" key="2">
    <source>
        <dbReference type="PROSITE" id="PS51677"/>
    </source>
</evidence>
<dbReference type="PANTHER" id="PTHR10587">
    <property type="entry name" value="GLYCOSYL TRANSFERASE-RELATED"/>
    <property type="match status" value="1"/>
</dbReference>
<accession>A0A1G7BBH0</accession>
<protein>
    <submittedName>
        <fullName evidence="4">Peptidoglycan-N-acetylmuramic acid deacetylase</fullName>
    </submittedName>
    <submittedName>
        <fullName evidence="3">Polysaccharide deacetylase</fullName>
    </submittedName>
</protein>
<dbReference type="OrthoDB" id="9812065at2"/>
<dbReference type="InterPro" id="IPR002509">
    <property type="entry name" value="NODB_dom"/>
</dbReference>
<feature type="chain" id="PRO_5011706765" evidence="1">
    <location>
        <begin position="30"/>
        <end position="264"/>
    </location>
</feature>
<dbReference type="SUPFAM" id="SSF88713">
    <property type="entry name" value="Glycoside hydrolase/deacetylase"/>
    <property type="match status" value="1"/>
</dbReference>
<evidence type="ECO:0000313" key="3">
    <source>
        <dbReference type="EMBL" id="RSK32666.1"/>
    </source>
</evidence>
<dbReference type="Pfam" id="PF01522">
    <property type="entry name" value="Polysacc_deac_1"/>
    <property type="match status" value="1"/>
</dbReference>
<dbReference type="GO" id="GO:0005975">
    <property type="term" value="P:carbohydrate metabolic process"/>
    <property type="evidence" value="ECO:0007669"/>
    <property type="project" value="InterPro"/>
</dbReference>
<dbReference type="STRING" id="426756.SAMN04488126_105142"/>
<dbReference type="Gene3D" id="3.20.20.370">
    <property type="entry name" value="Glycoside hydrolase/deacetylase"/>
    <property type="match status" value="1"/>
</dbReference>
<sequence length="264" mass="29439">MFRNHLAGLGLAAVLIAAGLVMSPFTAEAGEFHWGFKKATDGVPPDAGAEMNTLLENNGALYKGSPDKKIVYLTFDNGYEAGYTESILDTLKKEDISATFFLTGHYLESAGDLVNRMVKDGHTIGNHSYGHPNMAQMSPAEMEAEWKKFDDRLREVAGVKRTHYARPPEGIFNEQVLKTGNKLGYRHIFWSVAFVDWHRDRKLGGQYAYNELIKQLHPGAVILMHTVSPDNSDGLPDFIRDAKKQGYTFGTLDELVEEAFLPEL</sequence>